<reference evidence="2" key="2">
    <citation type="journal article" date="2021" name="PeerJ">
        <title>Extensive microbial diversity within the chicken gut microbiome revealed by metagenomics and culture.</title>
        <authorList>
            <person name="Gilroy R."/>
            <person name="Ravi A."/>
            <person name="Getino M."/>
            <person name="Pursley I."/>
            <person name="Horton D.L."/>
            <person name="Alikhan N.F."/>
            <person name="Baker D."/>
            <person name="Gharbi K."/>
            <person name="Hall N."/>
            <person name="Watson M."/>
            <person name="Adriaenssens E.M."/>
            <person name="Foster-Nyarko E."/>
            <person name="Jarju S."/>
            <person name="Secka A."/>
            <person name="Antonio M."/>
            <person name="Oren A."/>
            <person name="Chaudhuri R.R."/>
            <person name="La Ragione R."/>
            <person name="Hildebrand F."/>
            <person name="Pallen M.J."/>
        </authorList>
    </citation>
    <scope>NUCLEOTIDE SEQUENCE</scope>
    <source>
        <strain evidence="2">B1-8020</strain>
    </source>
</reference>
<accession>A0A9D9NH38</accession>
<evidence type="ECO:0000313" key="2">
    <source>
        <dbReference type="EMBL" id="MBO8473120.1"/>
    </source>
</evidence>
<reference evidence="2" key="1">
    <citation type="submission" date="2020-10" db="EMBL/GenBank/DDBJ databases">
        <authorList>
            <person name="Gilroy R."/>
        </authorList>
    </citation>
    <scope>NUCLEOTIDE SEQUENCE</scope>
    <source>
        <strain evidence="2">B1-8020</strain>
    </source>
</reference>
<dbReference type="AlphaFoldDB" id="A0A9D9NH38"/>
<dbReference type="Proteomes" id="UP000823604">
    <property type="component" value="Unassembled WGS sequence"/>
</dbReference>
<comment type="caution">
    <text evidence="2">The sequence shown here is derived from an EMBL/GenBank/DDBJ whole genome shotgun (WGS) entry which is preliminary data.</text>
</comment>
<sequence length="80" mass="8926">MKSFIDELIDALNAACDEDTDGRSTPETAIEPEQAPAPETEDKAVEPPQEQEAPVTVEKKRLIDDPKNLIIFSEIMKPKF</sequence>
<proteinExistence type="predicted"/>
<feature type="region of interest" description="Disordered" evidence="1">
    <location>
        <begin position="16"/>
        <end position="55"/>
    </location>
</feature>
<name>A0A9D9NH38_9BACT</name>
<protein>
    <submittedName>
        <fullName evidence="2">Uncharacterized protein</fullName>
    </submittedName>
</protein>
<organism evidence="2 3">
    <name type="scientific">Candidatus Merdivivens pullicola</name>
    <dbReference type="NCBI Taxonomy" id="2840872"/>
    <lineage>
        <taxon>Bacteria</taxon>
        <taxon>Pseudomonadati</taxon>
        <taxon>Bacteroidota</taxon>
        <taxon>Bacteroidia</taxon>
        <taxon>Bacteroidales</taxon>
        <taxon>Muribaculaceae</taxon>
        <taxon>Muribaculaceae incertae sedis</taxon>
        <taxon>Candidatus Merdivivens</taxon>
    </lineage>
</organism>
<gene>
    <name evidence="2" type="ORF">IAB81_05765</name>
</gene>
<evidence type="ECO:0000256" key="1">
    <source>
        <dbReference type="SAM" id="MobiDB-lite"/>
    </source>
</evidence>
<dbReference type="EMBL" id="JADIMA010000055">
    <property type="protein sequence ID" value="MBO8473120.1"/>
    <property type="molecule type" value="Genomic_DNA"/>
</dbReference>
<evidence type="ECO:0000313" key="3">
    <source>
        <dbReference type="Proteomes" id="UP000823604"/>
    </source>
</evidence>